<dbReference type="Pfam" id="PF00440">
    <property type="entry name" value="TetR_N"/>
    <property type="match status" value="1"/>
</dbReference>
<evidence type="ECO:0000259" key="5">
    <source>
        <dbReference type="PROSITE" id="PS50977"/>
    </source>
</evidence>
<evidence type="ECO:0000256" key="3">
    <source>
        <dbReference type="ARBA" id="ARBA00023163"/>
    </source>
</evidence>
<dbReference type="InterPro" id="IPR050109">
    <property type="entry name" value="HTH-type_TetR-like_transc_reg"/>
</dbReference>
<protein>
    <submittedName>
        <fullName evidence="6">TetR family transcriptional regulator</fullName>
    </submittedName>
</protein>
<dbReference type="InterPro" id="IPR001647">
    <property type="entry name" value="HTH_TetR"/>
</dbReference>
<keyword evidence="1" id="KW-0805">Transcription regulation</keyword>
<dbReference type="SUPFAM" id="SSF46689">
    <property type="entry name" value="Homeodomain-like"/>
    <property type="match status" value="1"/>
</dbReference>
<feature type="domain" description="HTH tetR-type" evidence="5">
    <location>
        <begin position="20"/>
        <end position="80"/>
    </location>
</feature>
<dbReference type="InterPro" id="IPR009057">
    <property type="entry name" value="Homeodomain-like_sf"/>
</dbReference>
<evidence type="ECO:0000256" key="4">
    <source>
        <dbReference type="PROSITE-ProRule" id="PRU00335"/>
    </source>
</evidence>
<evidence type="ECO:0000256" key="2">
    <source>
        <dbReference type="ARBA" id="ARBA00023125"/>
    </source>
</evidence>
<dbReference type="Pfam" id="PF17754">
    <property type="entry name" value="TetR_C_14"/>
    <property type="match status" value="1"/>
</dbReference>
<dbReference type="PROSITE" id="PS50977">
    <property type="entry name" value="HTH_TETR_2"/>
    <property type="match status" value="1"/>
</dbReference>
<evidence type="ECO:0000256" key="1">
    <source>
        <dbReference type="ARBA" id="ARBA00023015"/>
    </source>
</evidence>
<dbReference type="Gene3D" id="1.10.357.10">
    <property type="entry name" value="Tetracycline Repressor, domain 2"/>
    <property type="match status" value="1"/>
</dbReference>
<keyword evidence="7" id="KW-1185">Reference proteome</keyword>
<dbReference type="RefSeq" id="WP_166272911.1">
    <property type="nucleotide sequence ID" value="NZ_JAAFGS010000001.1"/>
</dbReference>
<keyword evidence="3" id="KW-0804">Transcription</keyword>
<evidence type="ECO:0000313" key="7">
    <source>
        <dbReference type="Proteomes" id="UP000800303"/>
    </source>
</evidence>
<name>A0ABX0F109_9BACL</name>
<sequence>MNDTIAPKAGREGLRERKKRLAEQAITDAALRLFAEKGYYETSIQEIADAVMMSSRTFFRYFDSKEDILSGAIRAVQREGLRLAAECESNEPLKIALRRVFLHLAELYQQQRDGLLARYRIAKQSSALASLFLYAMLETEPELCAALAARLEPEPDRSELRFLVALHMTALRVTIEEWLENEESPPLSSLLEQRLIF</sequence>
<evidence type="ECO:0000313" key="6">
    <source>
        <dbReference type="EMBL" id="NGZ74663.1"/>
    </source>
</evidence>
<dbReference type="PANTHER" id="PTHR30055">
    <property type="entry name" value="HTH-TYPE TRANSCRIPTIONAL REGULATOR RUTR"/>
    <property type="match status" value="1"/>
</dbReference>
<dbReference type="Proteomes" id="UP000800303">
    <property type="component" value="Unassembled WGS sequence"/>
</dbReference>
<accession>A0ABX0F109</accession>
<feature type="DNA-binding region" description="H-T-H motif" evidence="4">
    <location>
        <begin position="43"/>
        <end position="62"/>
    </location>
</feature>
<proteinExistence type="predicted"/>
<dbReference type="PRINTS" id="PR00455">
    <property type="entry name" value="HTHTETR"/>
</dbReference>
<keyword evidence="2 4" id="KW-0238">DNA-binding</keyword>
<dbReference type="EMBL" id="JAAFGS010000001">
    <property type="protein sequence ID" value="NGZ74663.1"/>
    <property type="molecule type" value="Genomic_DNA"/>
</dbReference>
<organism evidence="6 7">
    <name type="scientific">Saccharibacillus alkalitolerans</name>
    <dbReference type="NCBI Taxonomy" id="2705290"/>
    <lineage>
        <taxon>Bacteria</taxon>
        <taxon>Bacillati</taxon>
        <taxon>Bacillota</taxon>
        <taxon>Bacilli</taxon>
        <taxon>Bacillales</taxon>
        <taxon>Paenibacillaceae</taxon>
        <taxon>Saccharibacillus</taxon>
    </lineage>
</organism>
<dbReference type="PANTHER" id="PTHR30055:SF238">
    <property type="entry name" value="MYCOFACTOCIN BIOSYNTHESIS TRANSCRIPTIONAL REGULATOR MFTR-RELATED"/>
    <property type="match status" value="1"/>
</dbReference>
<dbReference type="InterPro" id="IPR041347">
    <property type="entry name" value="MftR_C"/>
</dbReference>
<reference evidence="6 7" key="1">
    <citation type="submission" date="2020-01" db="EMBL/GenBank/DDBJ databases">
        <title>Polyphasic characterisation and genomic insights into a novel alkali tolerant bacterium VR-M41.</title>
        <authorList>
            <person name="Vemuluri V.R."/>
        </authorList>
    </citation>
    <scope>NUCLEOTIDE SEQUENCE [LARGE SCALE GENOMIC DNA]</scope>
    <source>
        <strain evidence="6 7">VR-M41</strain>
    </source>
</reference>
<gene>
    <name evidence="6" type="ORF">GYN08_04975</name>
</gene>
<comment type="caution">
    <text evidence="6">The sequence shown here is derived from an EMBL/GenBank/DDBJ whole genome shotgun (WGS) entry which is preliminary data.</text>
</comment>